<accession>A0AAD3HFI1</accession>
<gene>
    <name evidence="1" type="ORF">CTEN210_17574</name>
</gene>
<dbReference type="AlphaFoldDB" id="A0AAD3HFI1"/>
<organism evidence="1 2">
    <name type="scientific">Chaetoceros tenuissimus</name>
    <dbReference type="NCBI Taxonomy" id="426638"/>
    <lineage>
        <taxon>Eukaryota</taxon>
        <taxon>Sar</taxon>
        <taxon>Stramenopiles</taxon>
        <taxon>Ochrophyta</taxon>
        <taxon>Bacillariophyta</taxon>
        <taxon>Coscinodiscophyceae</taxon>
        <taxon>Chaetocerotophycidae</taxon>
        <taxon>Chaetocerotales</taxon>
        <taxon>Chaetocerotaceae</taxon>
        <taxon>Chaetoceros</taxon>
    </lineage>
</organism>
<dbReference type="InterPro" id="IPR019531">
    <property type="entry name" value="Pmp4"/>
</dbReference>
<reference evidence="1 2" key="1">
    <citation type="journal article" date="2021" name="Sci. Rep.">
        <title>The genome of the diatom Chaetoceros tenuissimus carries an ancient integrated fragment of an extant virus.</title>
        <authorList>
            <person name="Hongo Y."/>
            <person name="Kimura K."/>
            <person name="Takaki Y."/>
            <person name="Yoshida Y."/>
            <person name="Baba S."/>
            <person name="Kobayashi G."/>
            <person name="Nagasaki K."/>
            <person name="Hano T."/>
            <person name="Tomaru Y."/>
        </authorList>
    </citation>
    <scope>NUCLEOTIDE SEQUENCE [LARGE SCALE GENOMIC DNA]</scope>
    <source>
        <strain evidence="1 2">NIES-3715</strain>
    </source>
</reference>
<name>A0AAD3HFI1_9STRA</name>
<dbReference type="PANTHER" id="PTHR15460:SF3">
    <property type="entry name" value="PEROXISOMAL MEMBRANE PROTEIN 4"/>
    <property type="match status" value="1"/>
</dbReference>
<dbReference type="EMBL" id="BLLK01000069">
    <property type="protein sequence ID" value="GFH61098.1"/>
    <property type="molecule type" value="Genomic_DNA"/>
</dbReference>
<dbReference type="PANTHER" id="PTHR15460">
    <property type="entry name" value="PEROXISOMAL MEMBRANE PROTEIN 4"/>
    <property type="match status" value="1"/>
</dbReference>
<comment type="caution">
    <text evidence="1">The sequence shown here is derived from an EMBL/GenBank/DDBJ whole genome shotgun (WGS) entry which is preliminary data.</text>
</comment>
<evidence type="ECO:0000313" key="1">
    <source>
        <dbReference type="EMBL" id="GFH61098.1"/>
    </source>
</evidence>
<dbReference type="Proteomes" id="UP001054902">
    <property type="component" value="Unassembled WGS sequence"/>
</dbReference>
<proteinExistence type="predicted"/>
<sequence>MQEHDLVSEVKAILAGLLGGGKYGVKIRLPHALVMTLLFRRNLSAQDKLKIILKSTFEHSKNLASFAAIYKVSLFALKWVSTKLHASPSEKHGILFNIGRSIAILLVDGPHGLQHGRINSSDPGIAEHTQHAAIAGFLGGYSIWGKYSSINYQIVLYLTSRILTGLILLAREKRIKPFHLDKLSFDKVYPIKAAFVWATVMALFESYPHVLHPSLKKSMDEVYRS</sequence>
<dbReference type="GO" id="GO:0005778">
    <property type="term" value="C:peroxisomal membrane"/>
    <property type="evidence" value="ECO:0007669"/>
    <property type="project" value="TreeGrafter"/>
</dbReference>
<keyword evidence="2" id="KW-1185">Reference proteome</keyword>
<evidence type="ECO:0000313" key="2">
    <source>
        <dbReference type="Proteomes" id="UP001054902"/>
    </source>
</evidence>
<protein>
    <submittedName>
        <fullName evidence="1">Peroxisomal membrane protein 4</fullName>
    </submittedName>
</protein>